<dbReference type="InterPro" id="IPR023561">
    <property type="entry name" value="Carbonic_anhydrase_a-class"/>
</dbReference>
<dbReference type="GO" id="GO:0004089">
    <property type="term" value="F:carbonate dehydratase activity"/>
    <property type="evidence" value="ECO:0007669"/>
    <property type="project" value="InterPro"/>
</dbReference>
<dbReference type="GO" id="GO:0005737">
    <property type="term" value="C:cytoplasm"/>
    <property type="evidence" value="ECO:0007669"/>
    <property type="project" value="TreeGrafter"/>
</dbReference>
<feature type="compositionally biased region" description="Basic and acidic residues" evidence="2">
    <location>
        <begin position="1"/>
        <end position="16"/>
    </location>
</feature>
<accession>A0AA38IIY0</accession>
<dbReference type="EMBL" id="JALNTZ010000004">
    <property type="protein sequence ID" value="KAJ3656133.1"/>
    <property type="molecule type" value="Genomic_DNA"/>
</dbReference>
<dbReference type="InterPro" id="IPR036398">
    <property type="entry name" value="CA_dom_sf"/>
</dbReference>
<evidence type="ECO:0000313" key="4">
    <source>
        <dbReference type="EMBL" id="KAJ3656133.1"/>
    </source>
</evidence>
<evidence type="ECO:0000313" key="5">
    <source>
        <dbReference type="Proteomes" id="UP001168821"/>
    </source>
</evidence>
<dbReference type="SMART" id="SM01057">
    <property type="entry name" value="Carb_anhydrase"/>
    <property type="match status" value="1"/>
</dbReference>
<evidence type="ECO:0000256" key="2">
    <source>
        <dbReference type="SAM" id="MobiDB-lite"/>
    </source>
</evidence>
<gene>
    <name evidence="4" type="ORF">Zmor_015231</name>
</gene>
<evidence type="ECO:0000256" key="1">
    <source>
        <dbReference type="ARBA" id="ARBA00010718"/>
    </source>
</evidence>
<feature type="region of interest" description="Disordered" evidence="2">
    <location>
        <begin position="1"/>
        <end position="34"/>
    </location>
</feature>
<dbReference type="CDD" id="cd00326">
    <property type="entry name" value="alpha_CA"/>
    <property type="match status" value="1"/>
</dbReference>
<dbReference type="PANTHER" id="PTHR18952:SF270">
    <property type="entry name" value="CARBONIC ANHYDRASE"/>
    <property type="match status" value="1"/>
</dbReference>
<dbReference type="GO" id="GO:0008270">
    <property type="term" value="F:zinc ion binding"/>
    <property type="evidence" value="ECO:0007669"/>
    <property type="project" value="InterPro"/>
</dbReference>
<dbReference type="SUPFAM" id="SSF51069">
    <property type="entry name" value="Carbonic anhydrase"/>
    <property type="match status" value="1"/>
</dbReference>
<dbReference type="PANTHER" id="PTHR18952">
    <property type="entry name" value="CARBONIC ANHYDRASE"/>
    <property type="match status" value="1"/>
</dbReference>
<comment type="caution">
    <text evidence="4">The sequence shown here is derived from an EMBL/GenBank/DDBJ whole genome shotgun (WGS) entry which is preliminary data.</text>
</comment>
<feature type="compositionally biased region" description="Polar residues" evidence="2">
    <location>
        <begin position="17"/>
        <end position="33"/>
    </location>
</feature>
<dbReference type="Gene3D" id="3.10.200.10">
    <property type="entry name" value="Alpha carbonic anhydrase"/>
    <property type="match status" value="1"/>
</dbReference>
<comment type="similarity">
    <text evidence="1">Belongs to the alpha-carbonic anhydrase family.</text>
</comment>
<organism evidence="4 5">
    <name type="scientific">Zophobas morio</name>
    <dbReference type="NCBI Taxonomy" id="2755281"/>
    <lineage>
        <taxon>Eukaryota</taxon>
        <taxon>Metazoa</taxon>
        <taxon>Ecdysozoa</taxon>
        <taxon>Arthropoda</taxon>
        <taxon>Hexapoda</taxon>
        <taxon>Insecta</taxon>
        <taxon>Pterygota</taxon>
        <taxon>Neoptera</taxon>
        <taxon>Endopterygota</taxon>
        <taxon>Coleoptera</taxon>
        <taxon>Polyphaga</taxon>
        <taxon>Cucujiformia</taxon>
        <taxon>Tenebrionidae</taxon>
        <taxon>Zophobas</taxon>
    </lineage>
</organism>
<feature type="domain" description="Alpha-carbonic anhydrase" evidence="3">
    <location>
        <begin position="1"/>
        <end position="249"/>
    </location>
</feature>
<dbReference type="AlphaFoldDB" id="A0AA38IIY0"/>
<evidence type="ECO:0000259" key="3">
    <source>
        <dbReference type="PROSITE" id="PS51144"/>
    </source>
</evidence>
<dbReference type="PROSITE" id="PS51144">
    <property type="entry name" value="ALPHA_CA_2"/>
    <property type="match status" value="1"/>
</dbReference>
<sequence length="278" mass="31372">MKDRENVKVESYHWDKQCSSGKKQSPITLTPDTSEGKTFPPFTFDGYDQLYNANIKNNGHTAVVNLETSKRPMLAGGGLDGVYVLDSFHFHWGSEHLEGDKRYAGEIHLVHYSNKYKDLSQALTVGRVAVLGVFLYLSPDDYEDLAPIITAVRQIQQQKVRLNVPVAIQRLELDDFLPHDRAGFYRYEGSLTTPNCTEGVTWTVFTNGLPISSHQLRTFTQLTTEENTLLTTNYRPVQELNDRVVYLKVSEMDSAADFVTAATSFKVLTLVAILINLF</sequence>
<keyword evidence="5" id="KW-1185">Reference proteome</keyword>
<dbReference type="Proteomes" id="UP001168821">
    <property type="component" value="Unassembled WGS sequence"/>
</dbReference>
<dbReference type="Pfam" id="PF00194">
    <property type="entry name" value="Carb_anhydrase"/>
    <property type="match status" value="1"/>
</dbReference>
<dbReference type="InterPro" id="IPR001148">
    <property type="entry name" value="CA_dom"/>
</dbReference>
<protein>
    <recommendedName>
        <fullName evidence="3">Alpha-carbonic anhydrase domain-containing protein</fullName>
    </recommendedName>
</protein>
<proteinExistence type="inferred from homology"/>
<reference evidence="4" key="1">
    <citation type="journal article" date="2023" name="G3 (Bethesda)">
        <title>Whole genome assemblies of Zophobas morio and Tenebrio molitor.</title>
        <authorList>
            <person name="Kaur S."/>
            <person name="Stinson S.A."/>
            <person name="diCenzo G.C."/>
        </authorList>
    </citation>
    <scope>NUCLEOTIDE SEQUENCE</scope>
    <source>
        <strain evidence="4">QUZm001</strain>
    </source>
</reference>
<name>A0AA38IIY0_9CUCU</name>